<evidence type="ECO:0000256" key="3">
    <source>
        <dbReference type="ARBA" id="ARBA00007064"/>
    </source>
</evidence>
<evidence type="ECO:0000313" key="15">
    <source>
        <dbReference type="Proteomes" id="UP001322138"/>
    </source>
</evidence>
<dbReference type="NCBIfam" id="TIGR00482">
    <property type="entry name" value="nicotinate (nicotinamide) nucleotide adenylyltransferase"/>
    <property type="match status" value="1"/>
</dbReference>
<comment type="catalytic activity">
    <reaction evidence="11">
        <text>beta-nicotinamide D-ribonucleotide + ATP + H(+) = diphosphate + NAD(+)</text>
        <dbReference type="Rhea" id="RHEA:21360"/>
        <dbReference type="ChEBI" id="CHEBI:14649"/>
        <dbReference type="ChEBI" id="CHEBI:15378"/>
        <dbReference type="ChEBI" id="CHEBI:30616"/>
        <dbReference type="ChEBI" id="CHEBI:33019"/>
        <dbReference type="ChEBI" id="CHEBI:57540"/>
        <dbReference type="EC" id="2.7.7.1"/>
    </reaction>
</comment>
<evidence type="ECO:0000256" key="1">
    <source>
        <dbReference type="ARBA" id="ARBA00004658"/>
    </source>
</evidence>
<comment type="caution">
    <text evidence="14">The sequence shown here is derived from an EMBL/GenBank/DDBJ whole genome shotgun (WGS) entry which is preliminary data.</text>
</comment>
<dbReference type="InterPro" id="IPR005248">
    <property type="entry name" value="NadD/NMNAT"/>
</dbReference>
<feature type="region of interest" description="Disordered" evidence="12">
    <location>
        <begin position="431"/>
        <end position="459"/>
    </location>
</feature>
<dbReference type="Pfam" id="PF01467">
    <property type="entry name" value="CTP_transf_like"/>
    <property type="match status" value="1"/>
</dbReference>
<feature type="compositionally biased region" description="Basic and acidic residues" evidence="12">
    <location>
        <begin position="431"/>
        <end position="443"/>
    </location>
</feature>
<evidence type="ECO:0000313" key="14">
    <source>
        <dbReference type="EMBL" id="KAK4643618.1"/>
    </source>
</evidence>
<dbReference type="EMBL" id="JAFFGZ010000006">
    <property type="protein sequence ID" value="KAK4643618.1"/>
    <property type="molecule type" value="Genomic_DNA"/>
</dbReference>
<sequence>MPPDRLLYNSSLLRPPTVKKFRFLRRSANSPGILYKTHRPDSEHNLNLDRSLPRQQFRGYGSAFLCRQEISSAPHSSTTGRASAICHLPGLPPNPSPRTLSAAGMDPAIIAARDNVIRAEVAEREAECILMAARENLLEAREHALRLELEASAANQAQTMFNTLTSHNTTASGTATPVAVSGVPTEAYTFPVDKLRRRQTRPGKTPLILVACGSFSPITFLHMRMFEMASDFVRFNTDFEVCAGYLSPVSDAYKKAGLAPGRHRVEMCSRAIESSPWLMVDPFETVNCNEKGEPEYVPTAKVLRHFDHEINTVLGGIEGTDGKMHKAKIALLAGADLVMSMGEPGLWSPIDLGVILGQYGAFIVERSGTDIELALSTLKQYENNIWVIGQVIQNDISSTKVRLFLKKDLSVRYLIPDPVVEYINEHHLYQEGPPKEKQEKINGSKDPGPESSNGKLIKG</sequence>
<evidence type="ECO:0000256" key="5">
    <source>
        <dbReference type="ARBA" id="ARBA00022679"/>
    </source>
</evidence>
<dbReference type="SUPFAM" id="SSF52374">
    <property type="entry name" value="Nucleotidylyl transferase"/>
    <property type="match status" value="1"/>
</dbReference>
<evidence type="ECO:0000256" key="7">
    <source>
        <dbReference type="ARBA" id="ARBA00022741"/>
    </source>
</evidence>
<keyword evidence="15" id="KW-1185">Reference proteome</keyword>
<reference evidence="14 15" key="1">
    <citation type="journal article" date="2023" name="bioRxiv">
        <title>High-quality genome assemblies of four members of thePodospora anserinaspecies complex.</title>
        <authorList>
            <person name="Ament-Velasquez S.L."/>
            <person name="Vogan A.A."/>
            <person name="Wallerman O."/>
            <person name="Hartmann F."/>
            <person name="Gautier V."/>
            <person name="Silar P."/>
            <person name="Giraud T."/>
            <person name="Johannesson H."/>
        </authorList>
    </citation>
    <scope>NUCLEOTIDE SEQUENCE [LARGE SCALE GENOMIC DNA]</scope>
    <source>
        <strain evidence="14 15">CBS 112042</strain>
    </source>
</reference>
<evidence type="ECO:0000256" key="8">
    <source>
        <dbReference type="ARBA" id="ARBA00022840"/>
    </source>
</evidence>
<dbReference type="PANTHER" id="PTHR12039">
    <property type="entry name" value="NICOTINAMIDE MONONUCLEOTIDE ADENYLYLTRANSFERASE"/>
    <property type="match status" value="1"/>
</dbReference>
<dbReference type="InterPro" id="IPR004821">
    <property type="entry name" value="Cyt_trans-like"/>
</dbReference>
<dbReference type="Gene3D" id="3.40.50.620">
    <property type="entry name" value="HUPs"/>
    <property type="match status" value="1"/>
</dbReference>
<evidence type="ECO:0000256" key="10">
    <source>
        <dbReference type="ARBA" id="ARBA00048721"/>
    </source>
</evidence>
<comment type="catalytic activity">
    <reaction evidence="10">
        <text>nicotinate beta-D-ribonucleotide + ATP + H(+) = deamido-NAD(+) + diphosphate</text>
        <dbReference type="Rhea" id="RHEA:22860"/>
        <dbReference type="ChEBI" id="CHEBI:15378"/>
        <dbReference type="ChEBI" id="CHEBI:30616"/>
        <dbReference type="ChEBI" id="CHEBI:33019"/>
        <dbReference type="ChEBI" id="CHEBI:57502"/>
        <dbReference type="ChEBI" id="CHEBI:58437"/>
        <dbReference type="EC" id="2.7.7.18"/>
    </reaction>
</comment>
<dbReference type="RefSeq" id="XP_062732594.1">
    <property type="nucleotide sequence ID" value="XM_062878938.1"/>
</dbReference>
<dbReference type="CDD" id="cd09286">
    <property type="entry name" value="NMNAT_Eukarya"/>
    <property type="match status" value="1"/>
</dbReference>
<keyword evidence="5 14" id="KW-0808">Transferase</keyword>
<dbReference type="InterPro" id="IPR051182">
    <property type="entry name" value="Euk_NMN_adenylyltrnsfrase"/>
</dbReference>
<keyword evidence="6 14" id="KW-0548">Nucleotidyltransferase</keyword>
<dbReference type="InterPro" id="IPR014729">
    <property type="entry name" value="Rossmann-like_a/b/a_fold"/>
</dbReference>
<evidence type="ECO:0000259" key="13">
    <source>
        <dbReference type="Pfam" id="PF01467"/>
    </source>
</evidence>
<dbReference type="Proteomes" id="UP001322138">
    <property type="component" value="Unassembled WGS sequence"/>
</dbReference>
<organism evidence="14 15">
    <name type="scientific">Podospora bellae-mahoneyi</name>
    <dbReference type="NCBI Taxonomy" id="2093777"/>
    <lineage>
        <taxon>Eukaryota</taxon>
        <taxon>Fungi</taxon>
        <taxon>Dikarya</taxon>
        <taxon>Ascomycota</taxon>
        <taxon>Pezizomycotina</taxon>
        <taxon>Sordariomycetes</taxon>
        <taxon>Sordariomycetidae</taxon>
        <taxon>Sordariales</taxon>
        <taxon>Podosporaceae</taxon>
        <taxon>Podospora</taxon>
    </lineage>
</organism>
<keyword evidence="8" id="KW-0067">ATP-binding</keyword>
<comment type="pathway">
    <text evidence="1">Cofactor biosynthesis; NAD(+) biosynthesis; NAD(+) from nicotinamide D-ribonucleotide: step 1/1.</text>
</comment>
<evidence type="ECO:0000256" key="11">
    <source>
        <dbReference type="ARBA" id="ARBA00049001"/>
    </source>
</evidence>
<keyword evidence="7" id="KW-0547">Nucleotide-binding</keyword>
<evidence type="ECO:0000256" key="12">
    <source>
        <dbReference type="SAM" id="MobiDB-lite"/>
    </source>
</evidence>
<dbReference type="PANTHER" id="PTHR12039:SF0">
    <property type="entry name" value="NICOTINAMIDE-NUCLEOTIDE ADENYLYLTRANSFERASE"/>
    <property type="match status" value="1"/>
</dbReference>
<comment type="similarity">
    <text evidence="3">Belongs to the eukaryotic NMN adenylyltransferase family.</text>
</comment>
<evidence type="ECO:0000256" key="9">
    <source>
        <dbReference type="ARBA" id="ARBA00023027"/>
    </source>
</evidence>
<proteinExistence type="inferred from homology"/>
<accession>A0ABR0FJK4</accession>
<dbReference type="GeneID" id="87898420"/>
<protein>
    <submittedName>
        <fullName evidence="14">Nicotinamide/nicotinic acid mononucleotide adenylyltransferase 1</fullName>
        <ecNumber evidence="14">2.7.7.1</ecNumber>
    </submittedName>
</protein>
<name>A0ABR0FJK4_9PEZI</name>
<feature type="domain" description="Cytidyltransferase-like" evidence="13">
    <location>
        <begin position="210"/>
        <end position="402"/>
    </location>
</feature>
<feature type="compositionally biased region" description="Polar residues" evidence="12">
    <location>
        <begin position="450"/>
        <end position="459"/>
    </location>
</feature>
<dbReference type="GO" id="GO:0000309">
    <property type="term" value="F:nicotinamide-nucleotide adenylyltransferase activity"/>
    <property type="evidence" value="ECO:0007669"/>
    <property type="project" value="UniProtKB-EC"/>
</dbReference>
<gene>
    <name evidence="14" type="primary">NMA1</name>
    <name evidence="14" type="ORF">QC761_406620</name>
</gene>
<evidence type="ECO:0000256" key="4">
    <source>
        <dbReference type="ARBA" id="ARBA00022642"/>
    </source>
</evidence>
<keyword evidence="4" id="KW-0662">Pyridine nucleotide biosynthesis</keyword>
<keyword evidence="9" id="KW-0520">NAD</keyword>
<evidence type="ECO:0000256" key="6">
    <source>
        <dbReference type="ARBA" id="ARBA00022695"/>
    </source>
</evidence>
<dbReference type="EC" id="2.7.7.1" evidence="14"/>
<evidence type="ECO:0000256" key="2">
    <source>
        <dbReference type="ARBA" id="ARBA00005019"/>
    </source>
</evidence>
<comment type="pathway">
    <text evidence="2">Cofactor biosynthesis; NAD(+) biosynthesis; deamido-NAD(+) from nicotinate D-ribonucleotide: step 1/1.</text>
</comment>
<dbReference type="InterPro" id="IPR045094">
    <property type="entry name" value="NMNAT_euk"/>
</dbReference>